<gene>
    <name evidence="2" type="ORF">SAMN04489764_2344</name>
</gene>
<dbReference type="AlphaFoldDB" id="A0A1H1E7U9"/>
<organism evidence="2 3">
    <name type="scientific">Thermostaphylospora chromogena</name>
    <dbReference type="NCBI Taxonomy" id="35622"/>
    <lineage>
        <taxon>Bacteria</taxon>
        <taxon>Bacillati</taxon>
        <taxon>Actinomycetota</taxon>
        <taxon>Actinomycetes</taxon>
        <taxon>Streptosporangiales</taxon>
        <taxon>Thermomonosporaceae</taxon>
        <taxon>Thermostaphylospora</taxon>
    </lineage>
</organism>
<keyword evidence="1" id="KW-0732">Signal</keyword>
<reference evidence="2 3" key="1">
    <citation type="submission" date="2016-10" db="EMBL/GenBank/DDBJ databases">
        <authorList>
            <person name="de Groot N.N."/>
        </authorList>
    </citation>
    <scope>NUCLEOTIDE SEQUENCE [LARGE SCALE GENOMIC DNA]</scope>
    <source>
        <strain evidence="2 3">DSM 43794</strain>
    </source>
</reference>
<dbReference type="RefSeq" id="WP_093259064.1">
    <property type="nucleotide sequence ID" value="NZ_FNKK01000002.1"/>
</dbReference>
<proteinExistence type="predicted"/>
<feature type="chain" id="PRO_5011456187" description="Secreted protein" evidence="1">
    <location>
        <begin position="27"/>
        <end position="87"/>
    </location>
</feature>
<evidence type="ECO:0000313" key="3">
    <source>
        <dbReference type="Proteomes" id="UP000217103"/>
    </source>
</evidence>
<dbReference type="OrthoDB" id="3549340at2"/>
<name>A0A1H1E7U9_9ACTN</name>
<sequence length="87" mass="8805">MLKKFLVTGAVLAGFAGMGLAAPAQADSGNPWPINKNHFNISSVGDPVAVCGNSVINDLTLGLSLLSGPVTDADQHGVACNISVTQE</sequence>
<keyword evidence="3" id="KW-1185">Reference proteome</keyword>
<evidence type="ECO:0008006" key="4">
    <source>
        <dbReference type="Google" id="ProtNLM"/>
    </source>
</evidence>
<dbReference type="EMBL" id="FNKK01000002">
    <property type="protein sequence ID" value="SDQ84529.1"/>
    <property type="molecule type" value="Genomic_DNA"/>
</dbReference>
<evidence type="ECO:0000256" key="1">
    <source>
        <dbReference type="SAM" id="SignalP"/>
    </source>
</evidence>
<feature type="signal peptide" evidence="1">
    <location>
        <begin position="1"/>
        <end position="26"/>
    </location>
</feature>
<evidence type="ECO:0000313" key="2">
    <source>
        <dbReference type="EMBL" id="SDQ84529.1"/>
    </source>
</evidence>
<dbReference type="Proteomes" id="UP000217103">
    <property type="component" value="Unassembled WGS sequence"/>
</dbReference>
<protein>
    <recommendedName>
        <fullName evidence="4">Secreted protein</fullName>
    </recommendedName>
</protein>
<accession>A0A1H1E7U9</accession>